<dbReference type="RefSeq" id="WP_316698483.1">
    <property type="nucleotide sequence ID" value="NZ_CP136336.1"/>
</dbReference>
<dbReference type="Gene3D" id="3.40.50.2000">
    <property type="entry name" value="Glycogen Phosphorylase B"/>
    <property type="match status" value="2"/>
</dbReference>
<dbReference type="EC" id="2.4.-.-" evidence="3"/>
<dbReference type="Proteomes" id="UP001303946">
    <property type="component" value="Chromosome"/>
</dbReference>
<organism evidence="3 4">
    <name type="scientific">Piscinibacter gummiphilus</name>
    <dbReference type="NCBI Taxonomy" id="946333"/>
    <lineage>
        <taxon>Bacteria</taxon>
        <taxon>Pseudomonadati</taxon>
        <taxon>Pseudomonadota</taxon>
        <taxon>Betaproteobacteria</taxon>
        <taxon>Burkholderiales</taxon>
        <taxon>Sphaerotilaceae</taxon>
        <taxon>Piscinibacter</taxon>
    </lineage>
</organism>
<keyword evidence="1 3" id="KW-0328">Glycosyltransferase</keyword>
<dbReference type="PANTHER" id="PTHR30160:SF1">
    <property type="entry name" value="LIPOPOLYSACCHARIDE 1,2-N-ACETYLGLUCOSAMINETRANSFERASE-RELATED"/>
    <property type="match status" value="1"/>
</dbReference>
<dbReference type="InterPro" id="IPR051199">
    <property type="entry name" value="LPS_LOS_Heptosyltrfase"/>
</dbReference>
<evidence type="ECO:0000313" key="4">
    <source>
        <dbReference type="Proteomes" id="UP001303946"/>
    </source>
</evidence>
<reference evidence="3 4" key="1">
    <citation type="submission" date="2023-10" db="EMBL/GenBank/DDBJ databases">
        <title>Bacteria for the degradation of biodegradable plastic PBAT(Polybutylene adipate terephthalate).</title>
        <authorList>
            <person name="Weon H.-Y."/>
            <person name="Yeon J."/>
        </authorList>
    </citation>
    <scope>NUCLEOTIDE SEQUENCE [LARGE SCALE GENOMIC DNA]</scope>
    <source>
        <strain evidence="3 4">SBD 7-3</strain>
    </source>
</reference>
<accession>A0ABZ0CTD6</accession>
<dbReference type="GO" id="GO:0016757">
    <property type="term" value="F:glycosyltransferase activity"/>
    <property type="evidence" value="ECO:0007669"/>
    <property type="project" value="UniProtKB-KW"/>
</dbReference>
<dbReference type="SUPFAM" id="SSF53756">
    <property type="entry name" value="UDP-Glycosyltransferase/glycogen phosphorylase"/>
    <property type="match status" value="1"/>
</dbReference>
<dbReference type="Pfam" id="PF01075">
    <property type="entry name" value="Glyco_transf_9"/>
    <property type="match status" value="1"/>
</dbReference>
<sequence>MIDLGGAAPRIGVFRALVLGDMLCATPALRTLRAAWPQAEITLIGLPWAEALVDRLPSLDRFIAFPGHAGLPERAADEAAWPAFVDELRSHRFDLLLQMHGSGGITNPLVAGWGARHCAGFAEPGAWRPEPQLFAPWPVRGHEIERLLALTDRLGLARQGLYLDFPLRDDERGAVAARWPGPNVCLHPGAQLASRRWRPERFAAIGDLLASRGYEVLITGTAGEAAIANEVAAAMHAPSQVLAGQTTLWTLGALIERSALLVCNDTGVSHIAAALHTPSVVVSLGAEVSRWAPLDRQRHRVLWEPVACRPCAHAVCPVGHGCSTGLELRRVADAVLQVLDTAPARVRQPETAQAAY</sequence>
<dbReference type="CDD" id="cd03789">
    <property type="entry name" value="GT9_LPS_heptosyltransferase"/>
    <property type="match status" value="1"/>
</dbReference>
<protein>
    <submittedName>
        <fullName evidence="3">Glycosyltransferase family 9 protein</fullName>
        <ecNumber evidence="3">2.4.-.-</ecNumber>
    </submittedName>
</protein>
<dbReference type="PANTHER" id="PTHR30160">
    <property type="entry name" value="TETRAACYLDISACCHARIDE 4'-KINASE-RELATED"/>
    <property type="match status" value="1"/>
</dbReference>
<evidence type="ECO:0000313" key="3">
    <source>
        <dbReference type="EMBL" id="WOB06148.1"/>
    </source>
</evidence>
<proteinExistence type="predicted"/>
<dbReference type="EMBL" id="CP136336">
    <property type="protein sequence ID" value="WOB06148.1"/>
    <property type="molecule type" value="Genomic_DNA"/>
</dbReference>
<keyword evidence="2 3" id="KW-0808">Transferase</keyword>
<evidence type="ECO:0000256" key="2">
    <source>
        <dbReference type="ARBA" id="ARBA00022679"/>
    </source>
</evidence>
<name>A0ABZ0CTD6_9BURK</name>
<keyword evidence="4" id="KW-1185">Reference proteome</keyword>
<dbReference type="InterPro" id="IPR002201">
    <property type="entry name" value="Glyco_trans_9"/>
</dbReference>
<evidence type="ECO:0000256" key="1">
    <source>
        <dbReference type="ARBA" id="ARBA00022676"/>
    </source>
</evidence>
<gene>
    <name evidence="3" type="ORF">RXV79_14565</name>
</gene>